<keyword evidence="3" id="KW-1185">Reference proteome</keyword>
<dbReference type="CDD" id="cd00063">
    <property type="entry name" value="FN3"/>
    <property type="match status" value="1"/>
</dbReference>
<dbReference type="GeneID" id="101860776"/>
<dbReference type="Proteomes" id="UP000694888">
    <property type="component" value="Unplaced"/>
</dbReference>
<dbReference type="CDD" id="cd17117">
    <property type="entry name" value="RA_ANKFN1_like"/>
    <property type="match status" value="1"/>
</dbReference>
<name>A0ABM0ZV45_APLCA</name>
<dbReference type="InterPro" id="IPR013783">
    <property type="entry name" value="Ig-like_fold"/>
</dbReference>
<dbReference type="SMART" id="SM00060">
    <property type="entry name" value="FN3"/>
    <property type="match status" value="1"/>
</dbReference>
<dbReference type="SUPFAM" id="SSF48403">
    <property type="entry name" value="Ankyrin repeat"/>
    <property type="match status" value="1"/>
</dbReference>
<sequence length="1097" mass="122098">MVRSASNEKRLETSSSSGNLQKLSRRLVLKDKKETLSPSRNRSISLDCGDARAMKFFSSSDDTSMDVVGGLSASPSAPAYLSNKDGEHYSPKVMRDLRLAGYSQKKKSLSIDVPDSQLPGKRKSEKEKRSLYDPSSLFDAVEQQDLDLVKVILDSNFVDINSLNSENLTVLDIAVMTNNIPIAKMLLTKGAKESPVFQRGDCRVQRLESLVGEAEKRMIDLTAAVLNGSSGNANISPAQQKENEKQLSYWEFRHRLLKRMKSGYDHARPPEPPSNVRLDVASNSSLLVSFEEPQSHNGAVVTRYKVEWSSFENFLPLSGEAIVEDLSRLEFEIKNLTRANTYYVRVCGWNVKGYGVYAQSDPTGASPSSWREVDNIPSRLEGKVESLHTLFHQVKRSRPPEASEMKDILTRGADSPMQKKRISIKNLFVSAPKFQKTIKRGVYMACLLFNEDRILVTSEEQLPIVEVDETFSGPSVQTDLYWLLKVACMWEEVKVLKQDMEKTSSAGSTFRCKLLQAIIALQSGLGIQDLGQFFHRPVRDSHGSTVITVVNNVRDPKLVTLGSCKWVTFGKLARRQSLSSAVEVMDAHSLLVSAVPEMIMYNQVSGLCLQRGLYLGYIKLQASVEVLRVMVPNKMPSCVPHVKIRDCPNVSREEWEWLQKSADSSSLGANLTQSQENFQQILSKAVRKLFTQLGLSDDVMSTHRLYDLEVLELSPTVAMILVLPSIEDICMVPGHSDSLATKTDYTFLPVQIFESIHMNAYLPEFFSLYARLSAIVEMDGVLAQQGHREAFSSEELSKAKEQVEVTAHLQQNLDRVWKCARWIRDITTYARSRERKAGIQLSHILGRSGTSSSFSGNRSSLIQSNGTHHKASANTSWNFSHNNRSNVISVGKDNRRIAKFFDPNEETPHSSDSISVGGMTTGSMDSDTTKPGSTTSVPSTPSQQHPPFHPKLSPSSSVSSLSTTASSSSQLSPDQPQSPPDFSSGIIKVHALYETGLNKSVNIKLHITEHTTSRDIVNLVVRHLNTVVKNKGKAVLTYPEESLNNFCLVLKFQGHEKVLRDDFKLLQLKGQLQRAKVCVTMVDTMFSESELGEATVV</sequence>
<dbReference type="SMART" id="SM00248">
    <property type="entry name" value="ANK"/>
    <property type="match status" value="2"/>
</dbReference>
<dbReference type="PROSITE" id="PS50853">
    <property type="entry name" value="FN3"/>
    <property type="match status" value="1"/>
</dbReference>
<dbReference type="PANTHER" id="PTHR21437">
    <property type="entry name" value="WIDE AWAKE"/>
    <property type="match status" value="1"/>
</dbReference>
<dbReference type="Gene3D" id="2.60.40.10">
    <property type="entry name" value="Immunoglobulins"/>
    <property type="match status" value="1"/>
</dbReference>
<feature type="compositionally biased region" description="Basic and acidic residues" evidence="1">
    <location>
        <begin position="1"/>
        <end position="12"/>
    </location>
</feature>
<dbReference type="Gene3D" id="1.25.40.20">
    <property type="entry name" value="Ankyrin repeat-containing domain"/>
    <property type="match status" value="1"/>
</dbReference>
<evidence type="ECO:0000256" key="1">
    <source>
        <dbReference type="SAM" id="MobiDB-lite"/>
    </source>
</evidence>
<proteinExistence type="predicted"/>
<dbReference type="Pfam" id="PF13637">
    <property type="entry name" value="Ank_4"/>
    <property type="match status" value="1"/>
</dbReference>
<protein>
    <submittedName>
        <fullName evidence="4">Ankyrin repeat and fibronectin type-III domain-containing protein 1</fullName>
    </submittedName>
</protein>
<feature type="compositionally biased region" description="Polar residues" evidence="1">
    <location>
        <begin position="13"/>
        <end position="22"/>
    </location>
</feature>
<feature type="compositionally biased region" description="Polar residues" evidence="1">
    <location>
        <begin position="861"/>
        <end position="888"/>
    </location>
</feature>
<feature type="domain" description="Fibronectin type-III" evidence="2">
    <location>
        <begin position="272"/>
        <end position="368"/>
    </location>
</feature>
<reference evidence="4" key="1">
    <citation type="submission" date="2025-08" db="UniProtKB">
        <authorList>
            <consortium name="RefSeq"/>
        </authorList>
    </citation>
    <scope>IDENTIFICATION</scope>
</reference>
<dbReference type="Pfam" id="PF00041">
    <property type="entry name" value="fn3"/>
    <property type="match status" value="1"/>
</dbReference>
<feature type="compositionally biased region" description="Low complexity" evidence="1">
    <location>
        <begin position="848"/>
        <end position="860"/>
    </location>
</feature>
<dbReference type="PANTHER" id="PTHR21437:SF1">
    <property type="entry name" value="WIDE AWAKE"/>
    <property type="match status" value="1"/>
</dbReference>
<dbReference type="InterPro" id="IPR036116">
    <property type="entry name" value="FN3_sf"/>
</dbReference>
<dbReference type="InterPro" id="IPR003961">
    <property type="entry name" value="FN3_dom"/>
</dbReference>
<gene>
    <name evidence="4" type="primary">LOC101860776</name>
</gene>
<dbReference type="InterPro" id="IPR039269">
    <property type="entry name" value="ANKFN1"/>
</dbReference>
<dbReference type="InterPro" id="IPR036770">
    <property type="entry name" value="Ankyrin_rpt-contain_sf"/>
</dbReference>
<feature type="region of interest" description="Disordered" evidence="1">
    <location>
        <begin position="1"/>
        <end position="44"/>
    </location>
</feature>
<feature type="region of interest" description="Disordered" evidence="1">
    <location>
        <begin position="110"/>
        <end position="129"/>
    </location>
</feature>
<feature type="compositionally biased region" description="Low complexity" evidence="1">
    <location>
        <begin position="929"/>
        <end position="983"/>
    </location>
</feature>
<dbReference type="RefSeq" id="XP_012935086.1">
    <property type="nucleotide sequence ID" value="XM_013079632.2"/>
</dbReference>
<organism evidence="3 4">
    <name type="scientific">Aplysia californica</name>
    <name type="common">California sea hare</name>
    <dbReference type="NCBI Taxonomy" id="6500"/>
    <lineage>
        <taxon>Eukaryota</taxon>
        <taxon>Metazoa</taxon>
        <taxon>Spiralia</taxon>
        <taxon>Lophotrochozoa</taxon>
        <taxon>Mollusca</taxon>
        <taxon>Gastropoda</taxon>
        <taxon>Heterobranchia</taxon>
        <taxon>Euthyneura</taxon>
        <taxon>Tectipleura</taxon>
        <taxon>Aplysiida</taxon>
        <taxon>Aplysioidea</taxon>
        <taxon>Aplysiidae</taxon>
        <taxon>Aplysia</taxon>
    </lineage>
</organism>
<feature type="region of interest" description="Disordered" evidence="1">
    <location>
        <begin position="848"/>
        <end position="983"/>
    </location>
</feature>
<dbReference type="InterPro" id="IPR002110">
    <property type="entry name" value="Ankyrin_rpt"/>
</dbReference>
<evidence type="ECO:0000259" key="2">
    <source>
        <dbReference type="PROSITE" id="PS50853"/>
    </source>
</evidence>
<evidence type="ECO:0000313" key="3">
    <source>
        <dbReference type="Proteomes" id="UP000694888"/>
    </source>
</evidence>
<accession>A0ABM0ZV45</accession>
<dbReference type="SUPFAM" id="SSF49265">
    <property type="entry name" value="Fibronectin type III"/>
    <property type="match status" value="1"/>
</dbReference>
<evidence type="ECO:0000313" key="4">
    <source>
        <dbReference type="RefSeq" id="XP_012935086.1"/>
    </source>
</evidence>